<reference evidence="1" key="1">
    <citation type="submission" date="2021-02" db="EMBL/GenBank/DDBJ databases">
        <title>Genome sequence Cadophora malorum strain M34.</title>
        <authorList>
            <person name="Stefanovic E."/>
            <person name="Vu D."/>
            <person name="Scully C."/>
            <person name="Dijksterhuis J."/>
            <person name="Roader J."/>
            <person name="Houbraken J."/>
        </authorList>
    </citation>
    <scope>NUCLEOTIDE SEQUENCE</scope>
    <source>
        <strain evidence="1">M34</strain>
    </source>
</reference>
<organism evidence="1 2">
    <name type="scientific">Cadophora malorum</name>
    <dbReference type="NCBI Taxonomy" id="108018"/>
    <lineage>
        <taxon>Eukaryota</taxon>
        <taxon>Fungi</taxon>
        <taxon>Dikarya</taxon>
        <taxon>Ascomycota</taxon>
        <taxon>Pezizomycotina</taxon>
        <taxon>Leotiomycetes</taxon>
        <taxon>Helotiales</taxon>
        <taxon>Ploettnerulaceae</taxon>
        <taxon>Cadophora</taxon>
    </lineage>
</organism>
<dbReference type="InterPro" id="IPR053175">
    <property type="entry name" value="DHMBA_Reg_Transcription_Factor"/>
</dbReference>
<dbReference type="OrthoDB" id="5429770at2759"/>
<sequence length="140" mass="14816">MSTFSMCPTIEDRGMAYFAANFVTAPGGPNILLLQGLYELKQFTGSLDDTLVAGITATGLAGFANTMKSAEIMRLAREYAIALKLINKALGSPEDALKNSTLLAVLILAIFETTAGSKQFMPSTSFAGMTFNHGSGNSYT</sequence>
<proteinExistence type="predicted"/>
<comment type="caution">
    <text evidence="1">The sequence shown here is derived from an EMBL/GenBank/DDBJ whole genome shotgun (WGS) entry which is preliminary data.</text>
</comment>
<gene>
    <name evidence="1" type="ORF">IFR04_009093</name>
</gene>
<dbReference type="EMBL" id="JAFJYH010000145">
    <property type="protein sequence ID" value="KAG4417805.1"/>
    <property type="molecule type" value="Genomic_DNA"/>
</dbReference>
<name>A0A8H7W5F1_9HELO</name>
<dbReference type="AlphaFoldDB" id="A0A8H7W5F1"/>
<dbReference type="Proteomes" id="UP000664132">
    <property type="component" value="Unassembled WGS sequence"/>
</dbReference>
<dbReference type="PANTHER" id="PTHR38791:SF5">
    <property type="entry name" value="TRANSCRIPTION FACTOR DBAG-RELATED"/>
    <property type="match status" value="1"/>
</dbReference>
<accession>A0A8H7W5F1</accession>
<dbReference type="PANTHER" id="PTHR38791">
    <property type="entry name" value="ZN(II)2CYS6 TRANSCRIPTION FACTOR (EUROFUNG)-RELATED-RELATED"/>
    <property type="match status" value="1"/>
</dbReference>
<protein>
    <submittedName>
        <fullName evidence="1">Uncharacterized protein</fullName>
    </submittedName>
</protein>
<evidence type="ECO:0000313" key="1">
    <source>
        <dbReference type="EMBL" id="KAG4417805.1"/>
    </source>
</evidence>
<evidence type="ECO:0000313" key="2">
    <source>
        <dbReference type="Proteomes" id="UP000664132"/>
    </source>
</evidence>
<keyword evidence="2" id="KW-1185">Reference proteome</keyword>